<proteinExistence type="predicted"/>
<evidence type="ECO:0000313" key="3">
    <source>
        <dbReference type="Proteomes" id="UP001597561"/>
    </source>
</evidence>
<protein>
    <recommendedName>
        <fullName evidence="4">Beta-carotene 15,15'-monooxygenase</fullName>
    </recommendedName>
</protein>
<dbReference type="Proteomes" id="UP001597561">
    <property type="component" value="Unassembled WGS sequence"/>
</dbReference>
<evidence type="ECO:0000313" key="2">
    <source>
        <dbReference type="EMBL" id="MFD2911689.1"/>
    </source>
</evidence>
<accession>A0ABW5ZFG1</accession>
<reference evidence="3" key="1">
    <citation type="journal article" date="2019" name="Int. J. Syst. Evol. Microbiol.">
        <title>The Global Catalogue of Microorganisms (GCM) 10K type strain sequencing project: providing services to taxonomists for standard genome sequencing and annotation.</title>
        <authorList>
            <consortium name="The Broad Institute Genomics Platform"/>
            <consortium name="The Broad Institute Genome Sequencing Center for Infectious Disease"/>
            <person name="Wu L."/>
            <person name="Ma J."/>
        </authorList>
    </citation>
    <scope>NUCLEOTIDE SEQUENCE [LARGE SCALE GENOMIC DNA]</scope>
    <source>
        <strain evidence="3">KCTC 13528</strain>
    </source>
</reference>
<dbReference type="RefSeq" id="WP_204729452.1">
    <property type="nucleotide sequence ID" value="NZ_JAFBDK010000008.1"/>
</dbReference>
<evidence type="ECO:0000256" key="1">
    <source>
        <dbReference type="SAM" id="Phobius"/>
    </source>
</evidence>
<feature type="transmembrane region" description="Helical" evidence="1">
    <location>
        <begin position="70"/>
        <end position="90"/>
    </location>
</feature>
<keyword evidence="1" id="KW-0472">Membrane</keyword>
<feature type="transmembrane region" description="Helical" evidence="1">
    <location>
        <begin position="218"/>
        <end position="236"/>
    </location>
</feature>
<evidence type="ECO:0008006" key="4">
    <source>
        <dbReference type="Google" id="ProtNLM"/>
    </source>
</evidence>
<feature type="transmembrane region" description="Helical" evidence="1">
    <location>
        <begin position="96"/>
        <end position="120"/>
    </location>
</feature>
<keyword evidence="3" id="KW-1185">Reference proteome</keyword>
<feature type="transmembrane region" description="Helical" evidence="1">
    <location>
        <begin position="42"/>
        <end position="63"/>
    </location>
</feature>
<sequence>MVLRQTRFSKPACILLFLLLLTNVLLYQPAVQRSLSISLDPGVIAGSMLDLLIVMPLLVLAAFKLKKRYMAAVLFFGILLVNLLVPSAYYSMVRPVFYTGLAVEGLLVIAELSLLGLALWKLPKIRKSICESESSLLFSAVPAVTKNLNQALILRIFTHEFLMFYYAITGFWKKPIEHAGTVTMHKKTSVIAIQLMLIHAVVLETIGLHWWLHGKWPVLSIILLILNVYSILLFLAELQIARLIPIEVKGGKLYAAQGIRQQMTVELTNIERIDWSGVIHPDTPLFAYQDFEQPVPQLTIHFKEPVELSLFYGKKKFIHRASFCVDEPEKLRRLLEQQHV</sequence>
<keyword evidence="1" id="KW-0812">Transmembrane</keyword>
<keyword evidence="1" id="KW-1133">Transmembrane helix</keyword>
<comment type="caution">
    <text evidence="2">The sequence shown here is derived from an EMBL/GenBank/DDBJ whole genome shotgun (WGS) entry which is preliminary data.</text>
</comment>
<gene>
    <name evidence="2" type="ORF">ACFS5P_07355</name>
</gene>
<dbReference type="EMBL" id="JBHUPG010000012">
    <property type="protein sequence ID" value="MFD2911689.1"/>
    <property type="molecule type" value="Genomic_DNA"/>
</dbReference>
<organism evidence="2 3">
    <name type="scientific">Jeotgalibacillus terrae</name>
    <dbReference type="NCBI Taxonomy" id="587735"/>
    <lineage>
        <taxon>Bacteria</taxon>
        <taxon>Bacillati</taxon>
        <taxon>Bacillota</taxon>
        <taxon>Bacilli</taxon>
        <taxon>Bacillales</taxon>
        <taxon>Caryophanaceae</taxon>
        <taxon>Jeotgalibacillus</taxon>
    </lineage>
</organism>
<feature type="transmembrane region" description="Helical" evidence="1">
    <location>
        <begin position="190"/>
        <end position="212"/>
    </location>
</feature>
<name>A0ABW5ZFG1_9BACL</name>